<dbReference type="EMBL" id="JANHOG010000999">
    <property type="protein sequence ID" value="KAJ3547167.1"/>
    <property type="molecule type" value="Genomic_DNA"/>
</dbReference>
<keyword evidence="2" id="KW-1185">Reference proteome</keyword>
<sequence>MPSYYASPQIPAVPHTTPASVRTKLRAPIHNPYDKFTRDEFDAWIGDLTSRIKRVLTHGEPAVNSSTSLNDQGGVSDVSGYDDGPVEDSFAEVKARRAAKGKERADVDDSEDEEFVESIVFPPDEPEEEDSTEEEQTGEEEYDEQVYSDEEEVPARTEPPETIEISSDEDEEPAVLHPSSSPRSSEAGPSVRTSYHYHHNDLSHEDEYQPESDEAEEDFPPHETHDHKAPPVELG</sequence>
<proteinExistence type="predicted"/>
<reference evidence="1" key="1">
    <citation type="submission" date="2022-07" db="EMBL/GenBank/DDBJ databases">
        <title>Genome Sequence of Phlebia brevispora.</title>
        <authorList>
            <person name="Buettner E."/>
        </authorList>
    </citation>
    <scope>NUCLEOTIDE SEQUENCE</scope>
    <source>
        <strain evidence="1">MPL23</strain>
    </source>
</reference>
<accession>A0ACC1SVD0</accession>
<organism evidence="1 2">
    <name type="scientific">Phlebia brevispora</name>
    <dbReference type="NCBI Taxonomy" id="194682"/>
    <lineage>
        <taxon>Eukaryota</taxon>
        <taxon>Fungi</taxon>
        <taxon>Dikarya</taxon>
        <taxon>Basidiomycota</taxon>
        <taxon>Agaricomycotina</taxon>
        <taxon>Agaricomycetes</taxon>
        <taxon>Polyporales</taxon>
        <taxon>Meruliaceae</taxon>
        <taxon>Phlebia</taxon>
    </lineage>
</organism>
<protein>
    <submittedName>
        <fullName evidence="1">Uncharacterized protein</fullName>
    </submittedName>
</protein>
<evidence type="ECO:0000313" key="1">
    <source>
        <dbReference type="EMBL" id="KAJ3547167.1"/>
    </source>
</evidence>
<dbReference type="Proteomes" id="UP001148662">
    <property type="component" value="Unassembled WGS sequence"/>
</dbReference>
<name>A0ACC1SVD0_9APHY</name>
<comment type="caution">
    <text evidence="1">The sequence shown here is derived from an EMBL/GenBank/DDBJ whole genome shotgun (WGS) entry which is preliminary data.</text>
</comment>
<gene>
    <name evidence="1" type="ORF">NM688_g5432</name>
</gene>
<evidence type="ECO:0000313" key="2">
    <source>
        <dbReference type="Proteomes" id="UP001148662"/>
    </source>
</evidence>